<keyword evidence="1" id="KW-0812">Transmembrane</keyword>
<keyword evidence="3" id="KW-1185">Reference proteome</keyword>
<dbReference type="Proteomes" id="UP000789901">
    <property type="component" value="Unassembled WGS sequence"/>
</dbReference>
<reference evidence="2 3" key="1">
    <citation type="submission" date="2021-06" db="EMBL/GenBank/DDBJ databases">
        <authorList>
            <person name="Kallberg Y."/>
            <person name="Tangrot J."/>
            <person name="Rosling A."/>
        </authorList>
    </citation>
    <scope>NUCLEOTIDE SEQUENCE [LARGE SCALE GENOMIC DNA]</scope>
    <source>
        <strain evidence="2 3">120-4 pot B 10/14</strain>
    </source>
</reference>
<organism evidence="2 3">
    <name type="scientific">Gigaspora margarita</name>
    <dbReference type="NCBI Taxonomy" id="4874"/>
    <lineage>
        <taxon>Eukaryota</taxon>
        <taxon>Fungi</taxon>
        <taxon>Fungi incertae sedis</taxon>
        <taxon>Mucoromycota</taxon>
        <taxon>Glomeromycotina</taxon>
        <taxon>Glomeromycetes</taxon>
        <taxon>Diversisporales</taxon>
        <taxon>Gigasporaceae</taxon>
        <taxon>Gigaspora</taxon>
    </lineage>
</organism>
<keyword evidence="1" id="KW-0472">Membrane</keyword>
<feature type="non-terminal residue" evidence="2">
    <location>
        <position position="58"/>
    </location>
</feature>
<keyword evidence="1" id="KW-1133">Transmembrane helix</keyword>
<protein>
    <submittedName>
        <fullName evidence="2">12540_t:CDS:1</fullName>
    </submittedName>
</protein>
<accession>A0ABN7X386</accession>
<evidence type="ECO:0000256" key="1">
    <source>
        <dbReference type="SAM" id="Phobius"/>
    </source>
</evidence>
<proteinExistence type="predicted"/>
<comment type="caution">
    <text evidence="2">The sequence shown here is derived from an EMBL/GenBank/DDBJ whole genome shotgun (WGS) entry which is preliminary data.</text>
</comment>
<dbReference type="EMBL" id="CAJVQB010084173">
    <property type="protein sequence ID" value="CAG8846591.1"/>
    <property type="molecule type" value="Genomic_DNA"/>
</dbReference>
<evidence type="ECO:0000313" key="2">
    <source>
        <dbReference type="EMBL" id="CAG8846591.1"/>
    </source>
</evidence>
<sequence length="58" mass="6574">MILLLVIALGGIRFIVELFESFEFLFAITNVLPNMFVIRAITLGVIGFIVFEYVSLHL</sequence>
<name>A0ABN7X386_GIGMA</name>
<evidence type="ECO:0000313" key="3">
    <source>
        <dbReference type="Proteomes" id="UP000789901"/>
    </source>
</evidence>
<gene>
    <name evidence="2" type="ORF">GMARGA_LOCUS38238</name>
</gene>
<feature type="transmembrane region" description="Helical" evidence="1">
    <location>
        <begin position="37"/>
        <end position="56"/>
    </location>
</feature>